<organism evidence="1 2">
    <name type="scientific">Geomobilimonas luticola</name>
    <dbReference type="NCBI Taxonomy" id="1114878"/>
    <lineage>
        <taxon>Bacteria</taxon>
        <taxon>Pseudomonadati</taxon>
        <taxon>Thermodesulfobacteriota</taxon>
        <taxon>Desulfuromonadia</taxon>
        <taxon>Geobacterales</taxon>
        <taxon>Geobacteraceae</taxon>
        <taxon>Geomobilimonas</taxon>
    </lineage>
</organism>
<dbReference type="EMBL" id="JAHCVK010000001">
    <property type="protein sequence ID" value="MBT0651448.1"/>
    <property type="molecule type" value="Genomic_DNA"/>
</dbReference>
<evidence type="ECO:0000313" key="1">
    <source>
        <dbReference type="EMBL" id="MBT0651448.1"/>
    </source>
</evidence>
<name>A0ABS5S7U4_9BACT</name>
<gene>
    <name evidence="1" type="ORF">KI810_00130</name>
</gene>
<proteinExistence type="predicted"/>
<dbReference type="PANTHER" id="PTHR30217:SF10">
    <property type="entry name" value="23S RRNA 5-HYDROXYCYTIDINE C2501 SYNTHASE"/>
    <property type="match status" value="1"/>
</dbReference>
<dbReference type="RefSeq" id="WP_214173466.1">
    <property type="nucleotide sequence ID" value="NZ_JAHCVK010000001.1"/>
</dbReference>
<accession>A0ABS5S7U4</accession>
<evidence type="ECO:0000313" key="2">
    <source>
        <dbReference type="Proteomes" id="UP000756860"/>
    </source>
</evidence>
<keyword evidence="2" id="KW-1185">Reference proteome</keyword>
<protein>
    <recommendedName>
        <fullName evidence="3">Peptidase U32</fullName>
    </recommendedName>
</protein>
<dbReference type="PANTHER" id="PTHR30217">
    <property type="entry name" value="PEPTIDASE U32 FAMILY"/>
    <property type="match status" value="1"/>
</dbReference>
<dbReference type="Proteomes" id="UP000756860">
    <property type="component" value="Unassembled WGS sequence"/>
</dbReference>
<dbReference type="InterPro" id="IPR051454">
    <property type="entry name" value="RNA/ubiquinone_mod_enzymes"/>
</dbReference>
<reference evidence="1 2" key="1">
    <citation type="submission" date="2021-05" db="EMBL/GenBank/DDBJ databases">
        <title>The draft genome of Geobacter luticola JCM 17780.</title>
        <authorList>
            <person name="Xu Z."/>
            <person name="Masuda Y."/>
            <person name="Itoh H."/>
            <person name="Senoo K."/>
        </authorList>
    </citation>
    <scope>NUCLEOTIDE SEQUENCE [LARGE SCALE GENOMIC DNA]</scope>
    <source>
        <strain evidence="1 2">JCM 17780</strain>
    </source>
</reference>
<comment type="caution">
    <text evidence="1">The sequence shown here is derived from an EMBL/GenBank/DDBJ whole genome shotgun (WGS) entry which is preliminary data.</text>
</comment>
<evidence type="ECO:0008006" key="3">
    <source>
        <dbReference type="Google" id="ProtNLM"/>
    </source>
</evidence>
<sequence length="386" mass="44120">MIKGQKQQKKGLKVPFNWDIDLFGEMAKINAASRTLYPIMEVYAADKFSVMGSGRTSNTVHERTLPLEAYIEEAHRHNIKFEYIWNAITMGGNEWDATFQERLYGEAKKLVDAGVDSFTVTNTLLCLKFKKWFPGIPVTSSVNNHLDSVERVKQLIEYTHIDRIMLDNRHSRNVGLIRKIHRKYPQHPIIVLVNEACLPDCSLQAYHQEHTAHSSRLGSGYQAPDLCRILCTTAKMKNPVYSLKAPWVRPEDIHYLFDAGASLMKLAGRTESSDWILRMSRAYAYGSYEGDIWEFIEKPGSVRPEWEAAAGRKLEPCRFKINNKELEGFIEPFVEGSVPCVKTLNGCGTCKWCDRWMHAVTCPTNLLERMKDLEKIYDHAVGQGCP</sequence>